<reference evidence="2 3" key="1">
    <citation type="submission" date="2024-06" db="EMBL/GenBank/DDBJ databases">
        <authorList>
            <person name="Tuo L."/>
        </authorList>
    </citation>
    <scope>NUCLEOTIDE SEQUENCE [LARGE SCALE GENOMIC DNA]</scope>
    <source>
        <strain evidence="2 3">ZMM04-5</strain>
    </source>
</reference>
<evidence type="ECO:0000313" key="2">
    <source>
        <dbReference type="EMBL" id="MEW9805857.1"/>
    </source>
</evidence>
<dbReference type="Pfam" id="PF00805">
    <property type="entry name" value="Pentapeptide"/>
    <property type="match status" value="2"/>
</dbReference>
<gene>
    <name evidence="2" type="ORF">ABUE31_07680</name>
</gene>
<protein>
    <submittedName>
        <fullName evidence="2">Pentapeptide repeat-containing protein</fullName>
    </submittedName>
</protein>
<proteinExistence type="predicted"/>
<evidence type="ECO:0000313" key="3">
    <source>
        <dbReference type="Proteomes" id="UP001556196"/>
    </source>
</evidence>
<name>A0ABV3QYX9_9HYPH</name>
<dbReference type="Gene3D" id="2.160.20.80">
    <property type="entry name" value="E3 ubiquitin-protein ligase SopA"/>
    <property type="match status" value="1"/>
</dbReference>
<organism evidence="2 3">
    <name type="scientific">Mesorhizobium marinum</name>
    <dbReference type="NCBI Taxonomy" id="3228790"/>
    <lineage>
        <taxon>Bacteria</taxon>
        <taxon>Pseudomonadati</taxon>
        <taxon>Pseudomonadota</taxon>
        <taxon>Alphaproteobacteria</taxon>
        <taxon>Hyphomicrobiales</taxon>
        <taxon>Phyllobacteriaceae</taxon>
        <taxon>Mesorhizobium</taxon>
    </lineage>
</organism>
<comment type="caution">
    <text evidence="2">The sequence shown here is derived from an EMBL/GenBank/DDBJ whole genome shotgun (WGS) entry which is preliminary data.</text>
</comment>
<keyword evidence="3" id="KW-1185">Reference proteome</keyword>
<feature type="chain" id="PRO_5046082963" evidence="1">
    <location>
        <begin position="31"/>
        <end position="237"/>
    </location>
</feature>
<dbReference type="Proteomes" id="UP001556196">
    <property type="component" value="Unassembled WGS sequence"/>
</dbReference>
<dbReference type="PANTHER" id="PTHR14136">
    <property type="entry name" value="BTB_POZ DOMAIN-CONTAINING PROTEIN KCTD9"/>
    <property type="match status" value="1"/>
</dbReference>
<dbReference type="SUPFAM" id="SSF141571">
    <property type="entry name" value="Pentapeptide repeat-like"/>
    <property type="match status" value="1"/>
</dbReference>
<dbReference type="PANTHER" id="PTHR14136:SF17">
    <property type="entry name" value="BTB_POZ DOMAIN-CONTAINING PROTEIN KCTD9"/>
    <property type="match status" value="1"/>
</dbReference>
<feature type="signal peptide" evidence="1">
    <location>
        <begin position="1"/>
        <end position="30"/>
    </location>
</feature>
<dbReference type="InterPro" id="IPR001646">
    <property type="entry name" value="5peptide_repeat"/>
</dbReference>
<dbReference type="EMBL" id="JBFOCI010000002">
    <property type="protein sequence ID" value="MEW9805857.1"/>
    <property type="molecule type" value="Genomic_DNA"/>
</dbReference>
<sequence length="237" mass="24720">MTPVRSSMVLQASAAVVAAFLGASLGPASAGPSCSASAAPGVDWTGCDKKLIILSDSDLNGATLVDTDFTSTDLRDTNLLAANFEKSTLVRASLANSKARGARFDRIEAYRTNFSSVDARGATFASAEVQRSNFTNAVLVDVDFTKAELGRADFSGADITGTKFALANLARADLSKAKFSGPIDFAGSFFFLTRIEGLDLSAATGLQQWQVDMSCGDGETKLPSGLSAPSAWPCSFD</sequence>
<accession>A0ABV3QYX9</accession>
<dbReference type="InterPro" id="IPR051082">
    <property type="entry name" value="Pentapeptide-BTB/POZ_domain"/>
</dbReference>
<keyword evidence="1" id="KW-0732">Signal</keyword>
<evidence type="ECO:0000256" key="1">
    <source>
        <dbReference type="SAM" id="SignalP"/>
    </source>
</evidence>